<evidence type="ECO:0000256" key="4">
    <source>
        <dbReference type="ARBA" id="ARBA00022741"/>
    </source>
</evidence>
<dbReference type="Proteomes" id="UP000887565">
    <property type="component" value="Unplaced"/>
</dbReference>
<evidence type="ECO:0000256" key="5">
    <source>
        <dbReference type="ARBA" id="ARBA00022840"/>
    </source>
</evidence>
<dbReference type="SUPFAM" id="SSF52374">
    <property type="entry name" value="Nucleotidylyl transferase"/>
    <property type="match status" value="1"/>
</dbReference>
<dbReference type="GO" id="GO:0004832">
    <property type="term" value="F:valine-tRNA ligase activity"/>
    <property type="evidence" value="ECO:0007669"/>
    <property type="project" value="UniProtKB-EC"/>
</dbReference>
<dbReference type="GO" id="GO:0005829">
    <property type="term" value="C:cytosol"/>
    <property type="evidence" value="ECO:0007669"/>
    <property type="project" value="TreeGrafter"/>
</dbReference>
<accession>A0A915I681</accession>
<dbReference type="GO" id="GO:0006438">
    <property type="term" value="P:valyl-tRNA aminoacylation"/>
    <property type="evidence" value="ECO:0007669"/>
    <property type="project" value="InterPro"/>
</dbReference>
<dbReference type="AlphaFoldDB" id="A0A915I681"/>
<evidence type="ECO:0000256" key="3">
    <source>
        <dbReference type="ARBA" id="ARBA00022598"/>
    </source>
</evidence>
<keyword evidence="3" id="KW-0436">Ligase</keyword>
<dbReference type="PANTHER" id="PTHR11946">
    <property type="entry name" value="VALYL-TRNA SYNTHETASES"/>
    <property type="match status" value="1"/>
</dbReference>
<keyword evidence="7" id="KW-0030">Aminoacyl-tRNA synthetase</keyword>
<evidence type="ECO:0000313" key="10">
    <source>
        <dbReference type="Proteomes" id="UP000887565"/>
    </source>
</evidence>
<evidence type="ECO:0000313" key="11">
    <source>
        <dbReference type="WBParaSite" id="nRc.2.0.1.t09370-RA"/>
    </source>
</evidence>
<evidence type="ECO:0000256" key="1">
    <source>
        <dbReference type="ARBA" id="ARBA00005594"/>
    </source>
</evidence>
<keyword evidence="5" id="KW-0067">ATP-binding</keyword>
<feature type="domain" description="Aminoacyl-tRNA synthetase class Ia" evidence="9">
    <location>
        <begin position="41"/>
        <end position="92"/>
    </location>
</feature>
<dbReference type="EC" id="6.1.1.9" evidence="2"/>
<keyword evidence="4" id="KW-0547">Nucleotide-binding</keyword>
<dbReference type="InterPro" id="IPR001412">
    <property type="entry name" value="aa-tRNA-synth_I_CS"/>
</dbReference>
<dbReference type="Pfam" id="PF00133">
    <property type="entry name" value="tRNA-synt_1"/>
    <property type="match status" value="1"/>
</dbReference>
<dbReference type="InterPro" id="IPR014729">
    <property type="entry name" value="Rossmann-like_a/b/a_fold"/>
</dbReference>
<evidence type="ECO:0000256" key="8">
    <source>
        <dbReference type="ARBA" id="ARBA00029936"/>
    </source>
</evidence>
<dbReference type="WBParaSite" id="nRc.2.0.1.t09370-RA">
    <property type="protein sequence ID" value="nRc.2.0.1.t09370-RA"/>
    <property type="gene ID" value="nRc.2.0.1.g09370"/>
</dbReference>
<evidence type="ECO:0000256" key="6">
    <source>
        <dbReference type="ARBA" id="ARBA00022917"/>
    </source>
</evidence>
<dbReference type="InterPro" id="IPR002303">
    <property type="entry name" value="Valyl-tRNA_ligase"/>
</dbReference>
<reference evidence="11" key="1">
    <citation type="submission" date="2022-11" db="UniProtKB">
        <authorList>
            <consortium name="WormBaseParasite"/>
        </authorList>
    </citation>
    <scope>IDENTIFICATION</scope>
</reference>
<dbReference type="PROSITE" id="PS00178">
    <property type="entry name" value="AA_TRNA_LIGASE_I"/>
    <property type="match status" value="1"/>
</dbReference>
<dbReference type="PANTHER" id="PTHR11946:SF109">
    <property type="entry name" value="VALINE--TRNA LIGASE"/>
    <property type="match status" value="1"/>
</dbReference>
<comment type="similarity">
    <text evidence="1">Belongs to the class-I aminoacyl-tRNA synthetase family.</text>
</comment>
<evidence type="ECO:0000259" key="9">
    <source>
        <dbReference type="Pfam" id="PF00133"/>
    </source>
</evidence>
<organism evidence="10 11">
    <name type="scientific">Romanomermis culicivorax</name>
    <name type="common">Nematode worm</name>
    <dbReference type="NCBI Taxonomy" id="13658"/>
    <lineage>
        <taxon>Eukaryota</taxon>
        <taxon>Metazoa</taxon>
        <taxon>Ecdysozoa</taxon>
        <taxon>Nematoda</taxon>
        <taxon>Enoplea</taxon>
        <taxon>Dorylaimia</taxon>
        <taxon>Mermithida</taxon>
        <taxon>Mermithoidea</taxon>
        <taxon>Mermithidae</taxon>
        <taxon>Romanomermis</taxon>
    </lineage>
</organism>
<dbReference type="InterPro" id="IPR002300">
    <property type="entry name" value="aa-tRNA-synth_Ia"/>
</dbReference>
<sequence length="92" mass="10650">MNLLRTRQKHVLKYSSKTVCSKKPMKPHLPAFDPSIVETEWLEWWRHLSEKDKSVDETSTNEIICLPPPNVTGNLHIGHALTVAIQDSYARW</sequence>
<dbReference type="GO" id="GO:0005524">
    <property type="term" value="F:ATP binding"/>
    <property type="evidence" value="ECO:0007669"/>
    <property type="project" value="UniProtKB-KW"/>
</dbReference>
<name>A0A915I681_ROMCU</name>
<dbReference type="Gene3D" id="3.40.50.620">
    <property type="entry name" value="HUPs"/>
    <property type="match status" value="1"/>
</dbReference>
<keyword evidence="6" id="KW-0648">Protein biosynthesis</keyword>
<keyword evidence="10" id="KW-1185">Reference proteome</keyword>
<protein>
    <recommendedName>
        <fullName evidence="2">valine--tRNA ligase</fullName>
        <ecNumber evidence="2">6.1.1.9</ecNumber>
    </recommendedName>
    <alternativeName>
        <fullName evidence="8">Valyl-tRNA synthetase</fullName>
    </alternativeName>
</protein>
<evidence type="ECO:0000256" key="2">
    <source>
        <dbReference type="ARBA" id="ARBA00013169"/>
    </source>
</evidence>
<evidence type="ECO:0000256" key="7">
    <source>
        <dbReference type="ARBA" id="ARBA00023146"/>
    </source>
</evidence>
<proteinExistence type="inferred from homology"/>